<keyword evidence="3" id="KW-1185">Reference proteome</keyword>
<dbReference type="Proteomes" id="UP001283361">
    <property type="component" value="Unassembled WGS sequence"/>
</dbReference>
<dbReference type="EMBL" id="JAWDGP010007437">
    <property type="protein sequence ID" value="KAK3718451.1"/>
    <property type="molecule type" value="Genomic_DNA"/>
</dbReference>
<feature type="region of interest" description="Disordered" evidence="1">
    <location>
        <begin position="48"/>
        <end position="86"/>
    </location>
</feature>
<feature type="region of interest" description="Disordered" evidence="1">
    <location>
        <begin position="1"/>
        <end position="29"/>
    </location>
</feature>
<accession>A0AAE0XX20</accession>
<evidence type="ECO:0000256" key="1">
    <source>
        <dbReference type="SAM" id="MobiDB-lite"/>
    </source>
</evidence>
<organism evidence="2 3">
    <name type="scientific">Elysia crispata</name>
    <name type="common">lettuce slug</name>
    <dbReference type="NCBI Taxonomy" id="231223"/>
    <lineage>
        <taxon>Eukaryota</taxon>
        <taxon>Metazoa</taxon>
        <taxon>Spiralia</taxon>
        <taxon>Lophotrochozoa</taxon>
        <taxon>Mollusca</taxon>
        <taxon>Gastropoda</taxon>
        <taxon>Heterobranchia</taxon>
        <taxon>Euthyneura</taxon>
        <taxon>Panpulmonata</taxon>
        <taxon>Sacoglossa</taxon>
        <taxon>Placobranchoidea</taxon>
        <taxon>Plakobranchidae</taxon>
        <taxon>Elysia</taxon>
    </lineage>
</organism>
<evidence type="ECO:0000313" key="2">
    <source>
        <dbReference type="EMBL" id="KAK3718451.1"/>
    </source>
</evidence>
<sequence>MIFERSHRLPEHNVIQPPPVSKNQQSSAGEVVTVRRLTILTDCTVKMPGTMTRGYDGDSLPPALPAGHRRERPTSKNETRQQKGESLDSAALSLELDKLCPHKYFFHDGSVGQARWLTGLFRQCGRLQIDLCVSARQAQPRQQLSLGVSVEGAGLAKGTSLPYRRTKLICTEIRDSRINWIMNQCPS</sequence>
<protein>
    <submittedName>
        <fullName evidence="2">Uncharacterized protein</fullName>
    </submittedName>
</protein>
<feature type="compositionally biased region" description="Basic and acidic residues" evidence="1">
    <location>
        <begin position="1"/>
        <end position="11"/>
    </location>
</feature>
<gene>
    <name evidence="2" type="ORF">RRG08_006829</name>
</gene>
<reference evidence="2" key="1">
    <citation type="journal article" date="2023" name="G3 (Bethesda)">
        <title>A reference genome for the long-term kleptoplast-retaining sea slug Elysia crispata morphotype clarki.</title>
        <authorList>
            <person name="Eastman K.E."/>
            <person name="Pendleton A.L."/>
            <person name="Shaikh M.A."/>
            <person name="Suttiyut T."/>
            <person name="Ogas R."/>
            <person name="Tomko P."/>
            <person name="Gavelis G."/>
            <person name="Widhalm J.R."/>
            <person name="Wisecaver J.H."/>
        </authorList>
    </citation>
    <scope>NUCLEOTIDE SEQUENCE</scope>
    <source>
        <strain evidence="2">ECLA1</strain>
    </source>
</reference>
<proteinExistence type="predicted"/>
<evidence type="ECO:0000313" key="3">
    <source>
        <dbReference type="Proteomes" id="UP001283361"/>
    </source>
</evidence>
<dbReference type="AlphaFoldDB" id="A0AAE0XX20"/>
<name>A0AAE0XX20_9GAST</name>
<comment type="caution">
    <text evidence="2">The sequence shown here is derived from an EMBL/GenBank/DDBJ whole genome shotgun (WGS) entry which is preliminary data.</text>
</comment>
<feature type="compositionally biased region" description="Basic and acidic residues" evidence="1">
    <location>
        <begin position="72"/>
        <end position="86"/>
    </location>
</feature>